<feature type="region of interest" description="Disordered" evidence="1">
    <location>
        <begin position="117"/>
        <end position="200"/>
    </location>
</feature>
<proteinExistence type="predicted"/>
<comment type="caution">
    <text evidence="2">The sequence shown here is derived from an EMBL/GenBank/DDBJ whole genome shotgun (WGS) entry which is preliminary data.</text>
</comment>
<evidence type="ECO:0000313" key="2">
    <source>
        <dbReference type="EMBL" id="ETO14315.1"/>
    </source>
</evidence>
<keyword evidence="3" id="KW-1185">Reference proteome</keyword>
<reference evidence="2 3" key="1">
    <citation type="journal article" date="2013" name="Curr. Biol.">
        <title>The Genome of the Foraminiferan Reticulomyxa filosa.</title>
        <authorList>
            <person name="Glockner G."/>
            <person name="Hulsmann N."/>
            <person name="Schleicher M."/>
            <person name="Noegel A.A."/>
            <person name="Eichinger L."/>
            <person name="Gallinger C."/>
            <person name="Pawlowski J."/>
            <person name="Sierra R."/>
            <person name="Euteneuer U."/>
            <person name="Pillet L."/>
            <person name="Moustafa A."/>
            <person name="Platzer M."/>
            <person name="Groth M."/>
            <person name="Szafranski K."/>
            <person name="Schliwa M."/>
        </authorList>
    </citation>
    <scope>NUCLEOTIDE SEQUENCE [LARGE SCALE GENOMIC DNA]</scope>
</reference>
<dbReference type="EMBL" id="ASPP01020097">
    <property type="protein sequence ID" value="ETO14315.1"/>
    <property type="molecule type" value="Genomic_DNA"/>
</dbReference>
<feature type="compositionally biased region" description="Pro residues" evidence="1">
    <location>
        <begin position="10"/>
        <end position="28"/>
    </location>
</feature>
<feature type="region of interest" description="Disordered" evidence="1">
    <location>
        <begin position="1"/>
        <end position="59"/>
    </location>
</feature>
<sequence>MSASNFYFVPSPPAVKPPPPSCPPPPDAKPYFRPERLTGNQTAVPSSQNGTKIENSILPTKKTSQEIVRDIESESKTRVKNDHEYQGNVPIVQRIKVSQFNVKNFFELKKANLNRAETNSKDTHSKQNGHSLTDNSNVWNGEWPSTNEQKTNGGNQLNFQKENSQFQNSESAAYPKATNGTNDNHNGSNNSKNSKDKSNEKQTIGNIFNHFEKGATLYDGVEYTTTGQTTTGQKNLIAIIIPCIYQ</sequence>
<organism evidence="2 3">
    <name type="scientific">Reticulomyxa filosa</name>
    <dbReference type="NCBI Taxonomy" id="46433"/>
    <lineage>
        <taxon>Eukaryota</taxon>
        <taxon>Sar</taxon>
        <taxon>Rhizaria</taxon>
        <taxon>Retaria</taxon>
        <taxon>Foraminifera</taxon>
        <taxon>Monothalamids</taxon>
        <taxon>Reticulomyxidae</taxon>
        <taxon>Reticulomyxa</taxon>
    </lineage>
</organism>
<feature type="compositionally biased region" description="Polar residues" evidence="1">
    <location>
        <begin position="126"/>
        <end position="171"/>
    </location>
</feature>
<evidence type="ECO:0000313" key="3">
    <source>
        <dbReference type="Proteomes" id="UP000023152"/>
    </source>
</evidence>
<name>X6MMK7_RETFI</name>
<accession>X6MMK7</accession>
<dbReference type="AlphaFoldDB" id="X6MMK7"/>
<dbReference type="Proteomes" id="UP000023152">
    <property type="component" value="Unassembled WGS sequence"/>
</dbReference>
<evidence type="ECO:0000256" key="1">
    <source>
        <dbReference type="SAM" id="MobiDB-lite"/>
    </source>
</evidence>
<gene>
    <name evidence="2" type="ORF">RFI_23049</name>
</gene>
<feature type="compositionally biased region" description="Polar residues" evidence="1">
    <location>
        <begin position="38"/>
        <end position="59"/>
    </location>
</feature>
<protein>
    <submittedName>
        <fullName evidence="2">Uncharacterized protein</fullName>
    </submittedName>
</protein>
<feature type="compositionally biased region" description="Low complexity" evidence="1">
    <location>
        <begin position="178"/>
        <end position="192"/>
    </location>
</feature>